<protein>
    <submittedName>
        <fullName evidence="2">Uncharacterized protein</fullName>
    </submittedName>
</protein>
<keyword evidence="3" id="KW-1185">Reference proteome</keyword>
<evidence type="ECO:0000256" key="1">
    <source>
        <dbReference type="SAM" id="MobiDB-lite"/>
    </source>
</evidence>
<proteinExistence type="predicted"/>
<feature type="compositionally biased region" description="Polar residues" evidence="1">
    <location>
        <begin position="58"/>
        <end position="73"/>
    </location>
</feature>
<evidence type="ECO:0000313" key="3">
    <source>
        <dbReference type="Proteomes" id="UP001153954"/>
    </source>
</evidence>
<reference evidence="2" key="1">
    <citation type="submission" date="2022-03" db="EMBL/GenBank/DDBJ databases">
        <authorList>
            <person name="Tunstrom K."/>
        </authorList>
    </citation>
    <scope>NUCLEOTIDE SEQUENCE</scope>
</reference>
<accession>A0AAU9U3Y4</accession>
<organism evidence="2 3">
    <name type="scientific">Euphydryas editha</name>
    <name type="common">Edith's checkerspot</name>
    <dbReference type="NCBI Taxonomy" id="104508"/>
    <lineage>
        <taxon>Eukaryota</taxon>
        <taxon>Metazoa</taxon>
        <taxon>Ecdysozoa</taxon>
        <taxon>Arthropoda</taxon>
        <taxon>Hexapoda</taxon>
        <taxon>Insecta</taxon>
        <taxon>Pterygota</taxon>
        <taxon>Neoptera</taxon>
        <taxon>Endopterygota</taxon>
        <taxon>Lepidoptera</taxon>
        <taxon>Glossata</taxon>
        <taxon>Ditrysia</taxon>
        <taxon>Papilionoidea</taxon>
        <taxon>Nymphalidae</taxon>
        <taxon>Nymphalinae</taxon>
        <taxon>Euphydryas</taxon>
    </lineage>
</organism>
<dbReference type="EMBL" id="CAKOGL010000011">
    <property type="protein sequence ID" value="CAH2092439.1"/>
    <property type="molecule type" value="Genomic_DNA"/>
</dbReference>
<dbReference type="Proteomes" id="UP001153954">
    <property type="component" value="Unassembled WGS sequence"/>
</dbReference>
<evidence type="ECO:0000313" key="2">
    <source>
        <dbReference type="EMBL" id="CAH2092439.1"/>
    </source>
</evidence>
<gene>
    <name evidence="2" type="ORF">EEDITHA_LOCUS8194</name>
</gene>
<comment type="caution">
    <text evidence="2">The sequence shown here is derived from an EMBL/GenBank/DDBJ whole genome shotgun (WGS) entry which is preliminary data.</text>
</comment>
<sequence>MARKITDTEMRQLLEIGLDENENEDVVFNESGAESDQVSIQHDSDGTEKEGDKHPIKPNNSDSDNTVTLTAIE</sequence>
<dbReference type="AlphaFoldDB" id="A0AAU9U3Y4"/>
<name>A0AAU9U3Y4_EUPED</name>
<feature type="region of interest" description="Disordered" evidence="1">
    <location>
        <begin position="30"/>
        <end position="73"/>
    </location>
</feature>
<feature type="compositionally biased region" description="Polar residues" evidence="1">
    <location>
        <begin position="32"/>
        <end position="41"/>
    </location>
</feature>
<feature type="compositionally biased region" description="Basic and acidic residues" evidence="1">
    <location>
        <begin position="42"/>
        <end position="55"/>
    </location>
</feature>